<feature type="domain" description="ABC transmembrane type-1" evidence="13">
    <location>
        <begin position="42"/>
        <end position="324"/>
    </location>
</feature>
<evidence type="ECO:0000256" key="10">
    <source>
        <dbReference type="ARBA" id="ARBA00023455"/>
    </source>
</evidence>
<keyword evidence="7 14" id="KW-0067">ATP-binding</keyword>
<dbReference type="GO" id="GO:0005524">
    <property type="term" value="F:ATP binding"/>
    <property type="evidence" value="ECO:0007669"/>
    <property type="project" value="UniProtKB-KW"/>
</dbReference>
<evidence type="ECO:0000256" key="9">
    <source>
        <dbReference type="ARBA" id="ARBA00023136"/>
    </source>
</evidence>
<accession>A0A7Z9A352</accession>
<keyword evidence="2" id="KW-0813">Transport</keyword>
<dbReference type="InterPro" id="IPR003593">
    <property type="entry name" value="AAA+_ATPase"/>
</dbReference>
<dbReference type="InterPro" id="IPR017871">
    <property type="entry name" value="ABC_transporter-like_CS"/>
</dbReference>
<dbReference type="EC" id="3.6.3.-" evidence="14"/>
<comment type="similarity">
    <text evidence="10">Belongs to the ABC transporter superfamily. Siderophore-Fe(3+) uptake transporter (SIUT) (TC 3.A.1.21) family.</text>
</comment>
<evidence type="ECO:0000256" key="3">
    <source>
        <dbReference type="ARBA" id="ARBA00022475"/>
    </source>
</evidence>
<dbReference type="RefSeq" id="WP_126500123.1">
    <property type="nucleotide sequence ID" value="NZ_LR134479.1"/>
</dbReference>
<dbReference type="PROSITE" id="PS00211">
    <property type="entry name" value="ABC_TRANSPORTER_1"/>
    <property type="match status" value="1"/>
</dbReference>
<keyword evidence="8 11" id="KW-1133">Transmembrane helix</keyword>
<dbReference type="FunFam" id="3.40.50.300:FF:000221">
    <property type="entry name" value="Multidrug ABC transporter ATP-binding protein"/>
    <property type="match status" value="1"/>
</dbReference>
<dbReference type="Gene3D" id="1.20.1560.10">
    <property type="entry name" value="ABC transporter type 1, transmembrane domain"/>
    <property type="match status" value="1"/>
</dbReference>
<keyword evidence="14" id="KW-0378">Hydrolase</keyword>
<dbReference type="SUPFAM" id="SSF90123">
    <property type="entry name" value="ABC transporter transmembrane region"/>
    <property type="match status" value="1"/>
</dbReference>
<keyword evidence="9 11" id="KW-0472">Membrane</keyword>
<dbReference type="Pfam" id="PF00005">
    <property type="entry name" value="ABC_tran"/>
    <property type="match status" value="1"/>
</dbReference>
<protein>
    <submittedName>
        <fullName evidence="14">Lipid A export ATP-binding/permease protein MsbA</fullName>
        <ecNumber evidence="14">3.6.3.-</ecNumber>
    </submittedName>
</protein>
<evidence type="ECO:0000259" key="12">
    <source>
        <dbReference type="PROSITE" id="PS50893"/>
    </source>
</evidence>
<dbReference type="PANTHER" id="PTHR24221:SF654">
    <property type="entry name" value="ATP-BINDING CASSETTE SUB-FAMILY B MEMBER 6"/>
    <property type="match status" value="1"/>
</dbReference>
<evidence type="ECO:0000313" key="15">
    <source>
        <dbReference type="Proteomes" id="UP000282386"/>
    </source>
</evidence>
<dbReference type="GO" id="GO:0016887">
    <property type="term" value="F:ATP hydrolysis activity"/>
    <property type="evidence" value="ECO:0007669"/>
    <property type="project" value="InterPro"/>
</dbReference>
<evidence type="ECO:0000256" key="2">
    <source>
        <dbReference type="ARBA" id="ARBA00022448"/>
    </source>
</evidence>
<keyword evidence="4" id="KW-0997">Cell inner membrane</keyword>
<dbReference type="PANTHER" id="PTHR24221">
    <property type="entry name" value="ATP-BINDING CASSETTE SUB-FAMILY B"/>
    <property type="match status" value="1"/>
</dbReference>
<dbReference type="PROSITE" id="PS50893">
    <property type="entry name" value="ABC_TRANSPORTER_2"/>
    <property type="match status" value="1"/>
</dbReference>
<evidence type="ECO:0000256" key="8">
    <source>
        <dbReference type="ARBA" id="ARBA00022989"/>
    </source>
</evidence>
<reference evidence="14 15" key="1">
    <citation type="submission" date="2018-12" db="EMBL/GenBank/DDBJ databases">
        <authorList>
            <consortium name="Pathogen Informatics"/>
        </authorList>
    </citation>
    <scope>NUCLEOTIDE SEQUENCE [LARGE SCALE GENOMIC DNA]</scope>
    <source>
        <strain evidence="14 15">NCTC10207</strain>
    </source>
</reference>
<proteinExistence type="inferred from homology"/>
<keyword evidence="3" id="KW-1003">Cell membrane</keyword>
<dbReference type="Gene3D" id="3.40.50.300">
    <property type="entry name" value="P-loop containing nucleotide triphosphate hydrolases"/>
    <property type="match status" value="1"/>
</dbReference>
<evidence type="ECO:0000313" key="14">
    <source>
        <dbReference type="EMBL" id="VEI23197.1"/>
    </source>
</evidence>
<organism evidence="14 15">
    <name type="scientific">Rothia aeria</name>
    <dbReference type="NCBI Taxonomy" id="172042"/>
    <lineage>
        <taxon>Bacteria</taxon>
        <taxon>Bacillati</taxon>
        <taxon>Actinomycetota</taxon>
        <taxon>Actinomycetes</taxon>
        <taxon>Micrococcales</taxon>
        <taxon>Micrococcaceae</taxon>
        <taxon>Rothia</taxon>
    </lineage>
</organism>
<dbReference type="InterPro" id="IPR011527">
    <property type="entry name" value="ABC1_TM_dom"/>
</dbReference>
<feature type="transmembrane region" description="Helical" evidence="11">
    <location>
        <begin position="260"/>
        <end position="283"/>
    </location>
</feature>
<dbReference type="InterPro" id="IPR027417">
    <property type="entry name" value="P-loop_NTPase"/>
</dbReference>
<dbReference type="EMBL" id="LR134479">
    <property type="protein sequence ID" value="VEI23197.1"/>
    <property type="molecule type" value="Genomic_DNA"/>
</dbReference>
<dbReference type="GO" id="GO:0005886">
    <property type="term" value="C:plasma membrane"/>
    <property type="evidence" value="ECO:0007669"/>
    <property type="project" value="UniProtKB-SubCell"/>
</dbReference>
<keyword evidence="6" id="KW-0547">Nucleotide-binding</keyword>
<feature type="transmembrane region" description="Helical" evidence="11">
    <location>
        <begin position="74"/>
        <end position="100"/>
    </location>
</feature>
<evidence type="ECO:0000256" key="11">
    <source>
        <dbReference type="SAM" id="Phobius"/>
    </source>
</evidence>
<dbReference type="SMART" id="SM00382">
    <property type="entry name" value="AAA"/>
    <property type="match status" value="1"/>
</dbReference>
<dbReference type="InterPro" id="IPR039421">
    <property type="entry name" value="Type_1_exporter"/>
</dbReference>
<evidence type="ECO:0000256" key="4">
    <source>
        <dbReference type="ARBA" id="ARBA00022519"/>
    </source>
</evidence>
<dbReference type="SUPFAM" id="SSF52540">
    <property type="entry name" value="P-loop containing nucleoside triphosphate hydrolases"/>
    <property type="match status" value="1"/>
</dbReference>
<dbReference type="InterPro" id="IPR003439">
    <property type="entry name" value="ABC_transporter-like_ATP-bd"/>
</dbReference>
<evidence type="ECO:0000259" key="13">
    <source>
        <dbReference type="PROSITE" id="PS50929"/>
    </source>
</evidence>
<dbReference type="InterPro" id="IPR036640">
    <property type="entry name" value="ABC1_TM_sf"/>
</dbReference>
<evidence type="ECO:0000256" key="6">
    <source>
        <dbReference type="ARBA" id="ARBA00022741"/>
    </source>
</evidence>
<dbReference type="GO" id="GO:0140359">
    <property type="term" value="F:ABC-type transporter activity"/>
    <property type="evidence" value="ECO:0007669"/>
    <property type="project" value="InterPro"/>
</dbReference>
<keyword evidence="5 11" id="KW-0812">Transmembrane</keyword>
<feature type="transmembrane region" description="Helical" evidence="11">
    <location>
        <begin position="42"/>
        <end position="62"/>
    </location>
</feature>
<evidence type="ECO:0000256" key="1">
    <source>
        <dbReference type="ARBA" id="ARBA00004429"/>
    </source>
</evidence>
<comment type="subcellular location">
    <subcellularLocation>
        <location evidence="1">Cell inner membrane</location>
        <topology evidence="1">Multi-pass membrane protein</topology>
    </subcellularLocation>
</comment>
<dbReference type="AlphaFoldDB" id="A0A7Z9A352"/>
<sequence length="601" mass="64477">MRNELEASSKNTTTDLSFAKDPVLLKEYRAILNTYGNAQLSLSLTLMIVAGVIDGLVYLVIIPTADTIATGKPAWGMGLSGWLITLAVLAVVGAVTTYAMTLSSYRAALEALRLLLIKVGDQLAKLPLGWFTGGVNGRISRLVTDGLLSVGSGLAHFTVPVIRNTLTALTLLVGVSIWNPVLGLTLGIALAVIVALTLVSNKLEKKSHDMKSGSEQELAGRIVEYASCQSALRSAGRSTEYEPLLSAVRECERRNRVSQWVAMAGLAIGGMSAQLTVVAVIMVTVQLSLSGSLDPVATVVFIGIALRFMRNLQDTVNFLVSTESSRVPLRDVHEILNAELLPVPSSSAELTNPGEVSVQNATFSYVPGTPVVHDVSFTAPPRTMTAIVGPSGSGKTTLFKLIARFWDVDSGTVRVGGTDVREQTTEQLMGQLSMVFQDVYLYDDTLIENIRVGREGATDDEALQAAQLAGCSEIAERLPQSWETRVGEGGGRLSGGERQRVSIARALLKNAPILLFDEATSALDPENEAGVQRSIRELRKHATVLVIAHKLDTVRDADQIIVLDEHGGISQVGTHDELVSAEGLYHRFWQARVDAAGWSLV</sequence>
<feature type="domain" description="ABC transporter" evidence="12">
    <location>
        <begin position="356"/>
        <end position="591"/>
    </location>
</feature>
<dbReference type="Proteomes" id="UP000282386">
    <property type="component" value="Chromosome"/>
</dbReference>
<gene>
    <name evidence="14" type="primary">msbA_2</name>
    <name evidence="14" type="ORF">NCTC10207_01295</name>
</gene>
<feature type="transmembrane region" description="Helical" evidence="11">
    <location>
        <begin position="177"/>
        <end position="199"/>
    </location>
</feature>
<evidence type="ECO:0000256" key="7">
    <source>
        <dbReference type="ARBA" id="ARBA00022840"/>
    </source>
</evidence>
<evidence type="ECO:0000256" key="5">
    <source>
        <dbReference type="ARBA" id="ARBA00022692"/>
    </source>
</evidence>
<name>A0A7Z9A352_9MICC</name>
<dbReference type="PROSITE" id="PS50929">
    <property type="entry name" value="ABC_TM1F"/>
    <property type="match status" value="1"/>
</dbReference>
<dbReference type="Pfam" id="PF00664">
    <property type="entry name" value="ABC_membrane"/>
    <property type="match status" value="1"/>
</dbReference>
<dbReference type="GO" id="GO:0034040">
    <property type="term" value="F:ATPase-coupled lipid transmembrane transporter activity"/>
    <property type="evidence" value="ECO:0007669"/>
    <property type="project" value="TreeGrafter"/>
</dbReference>